<comment type="caution">
    <text evidence="2">The sequence shown here is derived from an EMBL/GenBank/DDBJ whole genome shotgun (WGS) entry which is preliminary data.</text>
</comment>
<dbReference type="Proteomes" id="UP001211065">
    <property type="component" value="Unassembled WGS sequence"/>
</dbReference>
<dbReference type="EMBL" id="JADGJW010000674">
    <property type="protein sequence ID" value="KAJ3213802.1"/>
    <property type="molecule type" value="Genomic_DNA"/>
</dbReference>
<reference evidence="2" key="1">
    <citation type="submission" date="2020-05" db="EMBL/GenBank/DDBJ databases">
        <title>Phylogenomic resolution of chytrid fungi.</title>
        <authorList>
            <person name="Stajich J.E."/>
            <person name="Amses K."/>
            <person name="Simmons R."/>
            <person name="Seto K."/>
            <person name="Myers J."/>
            <person name="Bonds A."/>
            <person name="Quandt C.A."/>
            <person name="Barry K."/>
            <person name="Liu P."/>
            <person name="Grigoriev I."/>
            <person name="Longcore J.E."/>
            <person name="James T.Y."/>
        </authorList>
    </citation>
    <scope>NUCLEOTIDE SEQUENCE</scope>
    <source>
        <strain evidence="2">JEL0476</strain>
    </source>
</reference>
<feature type="non-terminal residue" evidence="2">
    <location>
        <position position="1"/>
    </location>
</feature>
<proteinExistence type="predicted"/>
<organism evidence="2 3">
    <name type="scientific">Clydaea vesicula</name>
    <dbReference type="NCBI Taxonomy" id="447962"/>
    <lineage>
        <taxon>Eukaryota</taxon>
        <taxon>Fungi</taxon>
        <taxon>Fungi incertae sedis</taxon>
        <taxon>Chytridiomycota</taxon>
        <taxon>Chytridiomycota incertae sedis</taxon>
        <taxon>Chytridiomycetes</taxon>
        <taxon>Lobulomycetales</taxon>
        <taxon>Lobulomycetaceae</taxon>
        <taxon>Clydaea</taxon>
    </lineage>
</organism>
<evidence type="ECO:0000313" key="2">
    <source>
        <dbReference type="EMBL" id="KAJ3213802.1"/>
    </source>
</evidence>
<sequence length="66" mass="7804">RPSDMTPLSEAPVEVKEKKIYEFKNELKEEDRKKELLEQMVNSAQEENTKIWEDDVEGCASDEWDD</sequence>
<evidence type="ECO:0000256" key="1">
    <source>
        <dbReference type="SAM" id="Coils"/>
    </source>
</evidence>
<gene>
    <name evidence="2" type="ORF">HK099_007175</name>
</gene>
<dbReference type="AlphaFoldDB" id="A0AAD5TZ34"/>
<evidence type="ECO:0000313" key="3">
    <source>
        <dbReference type="Proteomes" id="UP001211065"/>
    </source>
</evidence>
<feature type="coiled-coil region" evidence="1">
    <location>
        <begin position="13"/>
        <end position="47"/>
    </location>
</feature>
<keyword evidence="1" id="KW-0175">Coiled coil</keyword>
<accession>A0AAD5TZ34</accession>
<protein>
    <submittedName>
        <fullName evidence="2">Uncharacterized protein</fullName>
    </submittedName>
</protein>
<keyword evidence="3" id="KW-1185">Reference proteome</keyword>
<name>A0AAD5TZ34_9FUNG</name>